<keyword evidence="2" id="KW-1185">Reference proteome</keyword>
<protein>
    <submittedName>
        <fullName evidence="1">Pre-mRNA-splicing factor ATP-dependent RNA helicase PRP16</fullName>
    </submittedName>
</protein>
<name>A0A392N584_9FABA</name>
<reference evidence="1 2" key="1">
    <citation type="journal article" date="2018" name="Front. Plant Sci.">
        <title>Red Clover (Trifolium pratense) and Zigzag Clover (T. medium) - A Picture of Genomic Similarities and Differences.</title>
        <authorList>
            <person name="Dluhosova J."/>
            <person name="Istvanek J."/>
            <person name="Nedelnik J."/>
            <person name="Repkova J."/>
        </authorList>
    </citation>
    <scope>NUCLEOTIDE SEQUENCE [LARGE SCALE GENOMIC DNA]</scope>
    <source>
        <strain evidence="2">cv. 10/8</strain>
        <tissue evidence="1">Leaf</tissue>
    </source>
</reference>
<dbReference type="AlphaFoldDB" id="A0A392N584"/>
<dbReference type="GO" id="GO:0004386">
    <property type="term" value="F:helicase activity"/>
    <property type="evidence" value="ECO:0007669"/>
    <property type="project" value="UniProtKB-KW"/>
</dbReference>
<keyword evidence="1" id="KW-0378">Hydrolase</keyword>
<keyword evidence="1" id="KW-0347">Helicase</keyword>
<dbReference type="EMBL" id="LXQA010028443">
    <property type="protein sequence ID" value="MCH94901.1"/>
    <property type="molecule type" value="Genomic_DNA"/>
</dbReference>
<proteinExistence type="predicted"/>
<sequence>MDMTGMIIGVRGGILGMIQGVTAERSGIETIMKVRSLIQEGIHVVGIMIMNMIERETDMKDQGERLADLTGTVADGNGKILHEGMVSLVLDVINLHHPQYNSPSPWDHVSPSPVPIRASGSSVKTSVSGYNRRHQLIINNFIPQEEIADKSDLGEEHKYEITESMRQEMEYDADRAWYVI</sequence>
<evidence type="ECO:0000313" key="2">
    <source>
        <dbReference type="Proteomes" id="UP000265520"/>
    </source>
</evidence>
<organism evidence="1 2">
    <name type="scientific">Trifolium medium</name>
    <dbReference type="NCBI Taxonomy" id="97028"/>
    <lineage>
        <taxon>Eukaryota</taxon>
        <taxon>Viridiplantae</taxon>
        <taxon>Streptophyta</taxon>
        <taxon>Embryophyta</taxon>
        <taxon>Tracheophyta</taxon>
        <taxon>Spermatophyta</taxon>
        <taxon>Magnoliopsida</taxon>
        <taxon>eudicotyledons</taxon>
        <taxon>Gunneridae</taxon>
        <taxon>Pentapetalae</taxon>
        <taxon>rosids</taxon>
        <taxon>fabids</taxon>
        <taxon>Fabales</taxon>
        <taxon>Fabaceae</taxon>
        <taxon>Papilionoideae</taxon>
        <taxon>50 kb inversion clade</taxon>
        <taxon>NPAAA clade</taxon>
        <taxon>Hologalegina</taxon>
        <taxon>IRL clade</taxon>
        <taxon>Trifolieae</taxon>
        <taxon>Trifolium</taxon>
    </lineage>
</organism>
<comment type="caution">
    <text evidence="1">The sequence shown here is derived from an EMBL/GenBank/DDBJ whole genome shotgun (WGS) entry which is preliminary data.</text>
</comment>
<keyword evidence="1" id="KW-0547">Nucleotide-binding</keyword>
<accession>A0A392N584</accession>
<keyword evidence="1" id="KW-0067">ATP-binding</keyword>
<evidence type="ECO:0000313" key="1">
    <source>
        <dbReference type="EMBL" id="MCH94901.1"/>
    </source>
</evidence>
<dbReference type="Proteomes" id="UP000265520">
    <property type="component" value="Unassembled WGS sequence"/>
</dbReference>